<dbReference type="PANTHER" id="PTHR43289">
    <property type="entry name" value="MITOGEN-ACTIVATED PROTEIN KINASE KINASE KINASE 20-RELATED"/>
    <property type="match status" value="1"/>
</dbReference>
<dbReference type="InterPro" id="IPR011009">
    <property type="entry name" value="Kinase-like_dom_sf"/>
</dbReference>
<dbReference type="PROSITE" id="PS00107">
    <property type="entry name" value="PROTEIN_KINASE_ATP"/>
    <property type="match status" value="1"/>
</dbReference>
<dbReference type="PROSITE" id="PS50011">
    <property type="entry name" value="PROTEIN_KINASE_DOM"/>
    <property type="match status" value="1"/>
</dbReference>
<dbReference type="PROSITE" id="PS00108">
    <property type="entry name" value="PROTEIN_KINASE_ST"/>
    <property type="match status" value="1"/>
</dbReference>
<dbReference type="GO" id="GO:0004674">
    <property type="term" value="F:protein serine/threonine kinase activity"/>
    <property type="evidence" value="ECO:0007669"/>
    <property type="project" value="TreeGrafter"/>
</dbReference>
<dbReference type="AlphaFoldDB" id="A0A363UQU2"/>
<dbReference type="GO" id="GO:0005524">
    <property type="term" value="F:ATP binding"/>
    <property type="evidence" value="ECO:0007669"/>
    <property type="project" value="UniProtKB-UniRule"/>
</dbReference>
<dbReference type="SUPFAM" id="SSF56112">
    <property type="entry name" value="Protein kinase-like (PK-like)"/>
    <property type="match status" value="1"/>
</dbReference>
<dbReference type="InterPro" id="IPR008271">
    <property type="entry name" value="Ser/Thr_kinase_AS"/>
</dbReference>
<dbReference type="CDD" id="cd14014">
    <property type="entry name" value="STKc_PknB_like"/>
    <property type="match status" value="1"/>
</dbReference>
<comment type="caution">
    <text evidence="7">The sequence shown here is derived from an EMBL/GenBank/DDBJ whole genome shotgun (WGS) entry which is preliminary data.</text>
</comment>
<gene>
    <name evidence="7" type="ORF">DEH80_01515</name>
</gene>
<evidence type="ECO:0000313" key="8">
    <source>
        <dbReference type="Proteomes" id="UP000251800"/>
    </source>
</evidence>
<dbReference type="RefSeq" id="WP_109718700.1">
    <property type="nucleotide sequence ID" value="NZ_QEQK01000001.1"/>
</dbReference>
<dbReference type="Gene3D" id="1.10.510.10">
    <property type="entry name" value="Transferase(Phosphotransferase) domain 1"/>
    <property type="match status" value="1"/>
</dbReference>
<keyword evidence="4 5" id="KW-0067">ATP-binding</keyword>
<evidence type="ECO:0000259" key="6">
    <source>
        <dbReference type="PROSITE" id="PS50011"/>
    </source>
</evidence>
<dbReference type="PANTHER" id="PTHR43289:SF6">
    <property type="entry name" value="SERINE_THREONINE-PROTEIN KINASE NEKL-3"/>
    <property type="match status" value="1"/>
</dbReference>
<evidence type="ECO:0000256" key="2">
    <source>
        <dbReference type="ARBA" id="ARBA00022741"/>
    </source>
</evidence>
<proteinExistence type="predicted"/>
<dbReference type="Pfam" id="PF00069">
    <property type="entry name" value="Pkinase"/>
    <property type="match status" value="1"/>
</dbReference>
<reference evidence="7 8" key="1">
    <citation type="submission" date="2018-05" db="EMBL/GenBank/DDBJ databases">
        <title>Abyssibacter profundi OUC007T gen. nov., sp. nov, a marine bacterium isolated from seawater of the Mariana Trench.</title>
        <authorList>
            <person name="Zhou S."/>
        </authorList>
    </citation>
    <scope>NUCLEOTIDE SEQUENCE [LARGE SCALE GENOMIC DNA]</scope>
    <source>
        <strain evidence="7 8">OUC007</strain>
    </source>
</reference>
<dbReference type="SUPFAM" id="SSF48452">
    <property type="entry name" value="TPR-like"/>
    <property type="match status" value="3"/>
</dbReference>
<evidence type="ECO:0000313" key="7">
    <source>
        <dbReference type="EMBL" id="PWN57842.1"/>
    </source>
</evidence>
<dbReference type="Pfam" id="PF13424">
    <property type="entry name" value="TPR_12"/>
    <property type="match status" value="1"/>
</dbReference>
<dbReference type="InterPro" id="IPR000719">
    <property type="entry name" value="Prot_kinase_dom"/>
</dbReference>
<evidence type="ECO:0000256" key="4">
    <source>
        <dbReference type="ARBA" id="ARBA00022840"/>
    </source>
</evidence>
<organism evidence="7 8">
    <name type="scientific">Abyssibacter profundi</name>
    <dbReference type="NCBI Taxonomy" id="2182787"/>
    <lineage>
        <taxon>Bacteria</taxon>
        <taxon>Pseudomonadati</taxon>
        <taxon>Pseudomonadota</taxon>
        <taxon>Gammaproteobacteria</taxon>
        <taxon>Chromatiales</taxon>
        <taxon>Oceanococcaceae</taxon>
        <taxon>Abyssibacter</taxon>
    </lineage>
</organism>
<evidence type="ECO:0000256" key="3">
    <source>
        <dbReference type="ARBA" id="ARBA00022777"/>
    </source>
</evidence>
<keyword evidence="2 5" id="KW-0547">Nucleotide-binding</keyword>
<keyword evidence="1" id="KW-0808">Transferase</keyword>
<dbReference type="OrthoDB" id="9801841at2"/>
<dbReference type="Proteomes" id="UP000251800">
    <property type="component" value="Unassembled WGS sequence"/>
</dbReference>
<dbReference type="Gene3D" id="1.25.40.10">
    <property type="entry name" value="Tetratricopeptide repeat domain"/>
    <property type="match status" value="3"/>
</dbReference>
<dbReference type="Gene3D" id="3.30.200.20">
    <property type="entry name" value="Phosphorylase Kinase, domain 1"/>
    <property type="match status" value="1"/>
</dbReference>
<feature type="binding site" evidence="5">
    <location>
        <position position="53"/>
    </location>
    <ligand>
        <name>ATP</name>
        <dbReference type="ChEBI" id="CHEBI:30616"/>
    </ligand>
</feature>
<dbReference type="InterPro" id="IPR017441">
    <property type="entry name" value="Protein_kinase_ATP_BS"/>
</dbReference>
<accession>A0A363UQU2</accession>
<evidence type="ECO:0000256" key="1">
    <source>
        <dbReference type="ARBA" id="ARBA00022679"/>
    </source>
</evidence>
<name>A0A363UQU2_9GAMM</name>
<dbReference type="SMART" id="SM00220">
    <property type="entry name" value="S_TKc"/>
    <property type="match status" value="1"/>
</dbReference>
<keyword evidence="8" id="KW-1185">Reference proteome</keyword>
<dbReference type="EMBL" id="QEQK01000001">
    <property type="protein sequence ID" value="PWN57842.1"/>
    <property type="molecule type" value="Genomic_DNA"/>
</dbReference>
<dbReference type="InterPro" id="IPR011990">
    <property type="entry name" value="TPR-like_helical_dom_sf"/>
</dbReference>
<protein>
    <recommendedName>
        <fullName evidence="6">Protein kinase domain-containing protein</fullName>
    </recommendedName>
</protein>
<keyword evidence="3" id="KW-0418">Kinase</keyword>
<sequence>MSGSPSDSPTAGAATGLPECIAGYRILRLLGEGSMGCVYLAEQPQPHRLVALKVLRGAVATEAFRKRFLREIELMAALAHPGIARVYDAGEADTDSGRLPYLVMEYIEGQPLLDFVRAQGLDVPQQLTLLASLCRSVHAAHTQGVIHRDLKPANVLVDPEGTPRVLDFGVARMLDQRGATEMTSAGQVIGTIAYMPWEQLVDTTQVDARSDVYALGVMAYEMLSGHHPYPGLASMTLVGAVRRLGEQAPRPLSQAAPHTRGDVATVVMKALSREPARRYGSAAEFAADLERVLRRQPVEARPPTAGYLLGLLIRRHKGLAAASGLALGSLLLGAGLATWFAVGEARARADAEARGAEAVAANAFLQQMFAAATPAVARGRQLSAQDVLDFADRSLDARADRYPPRVRAELKRGLGMSYNALGELDAAQRLLDEAYALTVDAFEPGSVARYRTENDRARVLLNAGRYREAEAFLRPLLDGPAADADAVWRLRLVARLGHAVCEQQRFADCEALLEPALAEARAVLGPGDDTTLDMMEWLCFALAPQQRYDEIFRMANQMLPVLEQRYGRDHPRTFPARQWLAIADQELDRLDAAEQRMRSLLDDRLRVQGTANIDIAQTQHRYGMLLLRRAKWTEAEPVLRSAWATFERVRGRDDVGTLVSMVDLSIALRSQGDEQAAFELLGQVVERMDAMDRAITSPDVSFYGYYAAALDDRGQHARALALFERMEPQARALKYRSSPSLGIFIGNMGRCLMRAGQSGRAAEYLREAHALLADALGAEHAETLRVQADLDNLAGPV</sequence>
<evidence type="ECO:0000256" key="5">
    <source>
        <dbReference type="PROSITE-ProRule" id="PRU10141"/>
    </source>
</evidence>
<feature type="domain" description="Protein kinase" evidence="6">
    <location>
        <begin position="24"/>
        <end position="293"/>
    </location>
</feature>